<dbReference type="PANTHER" id="PTHR38340">
    <property type="entry name" value="S-LAYER PROTEIN"/>
    <property type="match status" value="1"/>
</dbReference>
<dbReference type="Pfam" id="PF00353">
    <property type="entry name" value="HemolysinCabind"/>
    <property type="match status" value="2"/>
</dbReference>
<comment type="caution">
    <text evidence="3">The sequence shown here is derived from an EMBL/GenBank/DDBJ whole genome shotgun (WGS) entry which is preliminary data.</text>
</comment>
<dbReference type="InterPro" id="IPR011049">
    <property type="entry name" value="Serralysin-like_metalloprot_C"/>
</dbReference>
<dbReference type="SUPFAM" id="SSF51120">
    <property type="entry name" value="beta-Roll"/>
    <property type="match status" value="1"/>
</dbReference>
<sequence length="241" mass="25275">MENSQINQEEEDIMPAHTGNQDPETFGPFNVAVTVNAGGGDDIVFGSPYNDVLNGEDGNDSMKGGQGNDTLAGGAGNDLLFGEDQDDLLIGHEGNDTLVGGNNNDSLYGGTGNDLLIGDQPSESGIDWLIGNQGDDTLIGGNYSDNYVYDFSQNDGFDTIFDFSGSDDTLYLNNINISDVRFSHGSGAYANDLIIYSLSDYQSDGILGGAVTIANFYGAANGDPQGVVEYLGVGGSLYRIG</sequence>
<keyword evidence="2" id="KW-0964">Secreted</keyword>
<dbReference type="RefSeq" id="WP_200190492.1">
    <property type="nucleotide sequence ID" value="NZ_JAENHM010000007.1"/>
</dbReference>
<dbReference type="InterPro" id="IPR050557">
    <property type="entry name" value="RTX_toxin/Mannuronan_C5-epim"/>
</dbReference>
<dbReference type="Gene3D" id="2.150.10.10">
    <property type="entry name" value="Serralysin-like metalloprotease, C-terminal"/>
    <property type="match status" value="2"/>
</dbReference>
<dbReference type="PROSITE" id="PS00330">
    <property type="entry name" value="HEMOLYSIN_CALCIUM"/>
    <property type="match status" value="2"/>
</dbReference>
<comment type="subcellular location">
    <subcellularLocation>
        <location evidence="1">Secreted</location>
    </subcellularLocation>
</comment>
<dbReference type="InterPro" id="IPR001343">
    <property type="entry name" value="Hemolysn_Ca-bd"/>
</dbReference>
<organism evidence="3 4">
    <name type="scientific">Azospirillum endophyticum</name>
    <dbReference type="NCBI Taxonomy" id="2800326"/>
    <lineage>
        <taxon>Bacteria</taxon>
        <taxon>Pseudomonadati</taxon>
        <taxon>Pseudomonadota</taxon>
        <taxon>Alphaproteobacteria</taxon>
        <taxon>Rhodospirillales</taxon>
        <taxon>Azospirillaceae</taxon>
        <taxon>Azospirillum</taxon>
    </lineage>
</organism>
<evidence type="ECO:0008006" key="5">
    <source>
        <dbReference type="Google" id="ProtNLM"/>
    </source>
</evidence>
<gene>
    <name evidence="3" type="ORF">JHL17_02615</name>
</gene>
<evidence type="ECO:0000313" key="4">
    <source>
        <dbReference type="Proteomes" id="UP000652760"/>
    </source>
</evidence>
<protein>
    <recommendedName>
        <fullName evidence="5">Calcium-binding protein</fullName>
    </recommendedName>
</protein>
<proteinExistence type="predicted"/>
<dbReference type="PANTHER" id="PTHR38340:SF1">
    <property type="entry name" value="S-LAYER PROTEIN"/>
    <property type="match status" value="1"/>
</dbReference>
<evidence type="ECO:0000256" key="2">
    <source>
        <dbReference type="ARBA" id="ARBA00022525"/>
    </source>
</evidence>
<dbReference type="Proteomes" id="UP000652760">
    <property type="component" value="Unassembled WGS sequence"/>
</dbReference>
<dbReference type="InterPro" id="IPR018511">
    <property type="entry name" value="Hemolysin-typ_Ca-bd_CS"/>
</dbReference>
<keyword evidence="4" id="KW-1185">Reference proteome</keyword>
<name>A0ABS1EYR0_9PROT</name>
<accession>A0ABS1EYR0</accession>
<evidence type="ECO:0000256" key="1">
    <source>
        <dbReference type="ARBA" id="ARBA00004613"/>
    </source>
</evidence>
<evidence type="ECO:0000313" key="3">
    <source>
        <dbReference type="EMBL" id="MBK1836296.1"/>
    </source>
</evidence>
<dbReference type="PRINTS" id="PR00313">
    <property type="entry name" value="CABNDNGRPT"/>
</dbReference>
<dbReference type="EMBL" id="JAENHM010000007">
    <property type="protein sequence ID" value="MBK1836296.1"/>
    <property type="molecule type" value="Genomic_DNA"/>
</dbReference>
<reference evidence="4" key="1">
    <citation type="submission" date="2021-01" db="EMBL/GenBank/DDBJ databases">
        <title>Genome public.</title>
        <authorList>
            <person name="Liu C."/>
            <person name="Sun Q."/>
        </authorList>
    </citation>
    <scope>NUCLEOTIDE SEQUENCE [LARGE SCALE GENOMIC DNA]</scope>
    <source>
        <strain evidence="4">YIM B02556</strain>
    </source>
</reference>